<comment type="caution">
    <text evidence="2">The sequence shown here is derived from an EMBL/GenBank/DDBJ whole genome shotgun (WGS) entry which is preliminary data.</text>
</comment>
<dbReference type="EMBL" id="QLNT01000033">
    <property type="protein sequence ID" value="KAF3056148.1"/>
    <property type="molecule type" value="Genomic_DNA"/>
</dbReference>
<dbReference type="Pfam" id="PF08240">
    <property type="entry name" value="ADH_N"/>
    <property type="match status" value="1"/>
</dbReference>
<proteinExistence type="predicted"/>
<dbReference type="GO" id="GO:0016491">
    <property type="term" value="F:oxidoreductase activity"/>
    <property type="evidence" value="ECO:0007669"/>
    <property type="project" value="InterPro"/>
</dbReference>
<dbReference type="InterPro" id="IPR011032">
    <property type="entry name" value="GroES-like_sf"/>
</dbReference>
<dbReference type="SUPFAM" id="SSF50129">
    <property type="entry name" value="GroES-like"/>
    <property type="match status" value="1"/>
</dbReference>
<dbReference type="SUPFAM" id="SSF51735">
    <property type="entry name" value="NAD(P)-binding Rossmann-fold domains"/>
    <property type="match status" value="1"/>
</dbReference>
<name>A0A9P4X382_9HYPO</name>
<dbReference type="InterPro" id="IPR020843">
    <property type="entry name" value="ER"/>
</dbReference>
<reference evidence="2 3" key="1">
    <citation type="submission" date="2018-06" db="EMBL/GenBank/DDBJ databases">
        <title>Genome analysis of cellulolytic fungus Trichoderma lentiforme CFAM-422.</title>
        <authorList>
            <person name="Steindorff A.S."/>
            <person name="Formighieri E.F."/>
            <person name="Midorikawa G.E.O."/>
            <person name="Tamietti M.S."/>
            <person name="Ramos E.Z."/>
            <person name="Silva A.S."/>
            <person name="Bon E.P.S."/>
            <person name="Mendes T.D."/>
            <person name="Damaso M.C.T."/>
            <person name="Favaro L.C.L."/>
        </authorList>
    </citation>
    <scope>NUCLEOTIDE SEQUENCE [LARGE SCALE GENOMIC DNA]</scope>
    <source>
        <strain evidence="2 3">CFAM-422</strain>
    </source>
</reference>
<dbReference type="Pfam" id="PF00107">
    <property type="entry name" value="ADH_zinc_N"/>
    <property type="match status" value="1"/>
</dbReference>
<dbReference type="InterPro" id="IPR052711">
    <property type="entry name" value="Zinc_ADH-like"/>
</dbReference>
<gene>
    <name evidence="2" type="ORF">CFAM422_012849</name>
</gene>
<evidence type="ECO:0000313" key="2">
    <source>
        <dbReference type="EMBL" id="KAF3056148.1"/>
    </source>
</evidence>
<sequence length="360" mass="38656">MAEEIPKTSKQWRVTGYDGFDALKFMEEEVPILSDNYVLVKKIIQGHAINRNQSKFRDIIIPLGKYPFSQKPNVVPGSDGAGTVLAVGKNVTRFRPGDKVVTILNQRHLAGSMDAQAANSGLGGSIDGTMRSVGAFDEQGLVKMPEGLNFIDAATLSCAGLTAWNALFGLLAKQLMAGQWVLTQGTGGVSIFAIQFAKLVGARVIATTSSDEKAKLLKSLGADHIINYRQTLNWGEVAKELTGGVGVDLVVEVAGASTMKQSVASLKLDGTMSVVGFVGGEGNGAEVPNLLDPWLKHYTVRGISVGSRQQMEAMCLAIEANLDKLRPIVDSRVFELKELRDAYKYLQAGENLGKVCINIE</sequence>
<dbReference type="Gene3D" id="3.90.180.10">
    <property type="entry name" value="Medium-chain alcohol dehydrogenases, catalytic domain"/>
    <property type="match status" value="1"/>
</dbReference>
<dbReference type="Proteomes" id="UP000801864">
    <property type="component" value="Unassembled WGS sequence"/>
</dbReference>
<dbReference type="CDD" id="cd08276">
    <property type="entry name" value="MDR7"/>
    <property type="match status" value="1"/>
</dbReference>
<dbReference type="PANTHER" id="PTHR45033:SF2">
    <property type="entry name" value="ZINC-TYPE ALCOHOL DEHYDROGENASE-LIKE PROTEIN C1773.06C"/>
    <property type="match status" value="1"/>
</dbReference>
<dbReference type="InterPro" id="IPR013154">
    <property type="entry name" value="ADH-like_N"/>
</dbReference>
<dbReference type="PANTHER" id="PTHR45033">
    <property type="match status" value="1"/>
</dbReference>
<organism evidence="2 3">
    <name type="scientific">Trichoderma lentiforme</name>
    <dbReference type="NCBI Taxonomy" id="1567552"/>
    <lineage>
        <taxon>Eukaryota</taxon>
        <taxon>Fungi</taxon>
        <taxon>Dikarya</taxon>
        <taxon>Ascomycota</taxon>
        <taxon>Pezizomycotina</taxon>
        <taxon>Sordariomycetes</taxon>
        <taxon>Hypocreomycetidae</taxon>
        <taxon>Hypocreales</taxon>
        <taxon>Hypocreaceae</taxon>
        <taxon>Trichoderma</taxon>
    </lineage>
</organism>
<dbReference type="SMART" id="SM00829">
    <property type="entry name" value="PKS_ER"/>
    <property type="match status" value="1"/>
</dbReference>
<accession>A0A9P4X382</accession>
<protein>
    <recommendedName>
        <fullName evidence="1">Enoyl reductase (ER) domain-containing protein</fullName>
    </recommendedName>
</protein>
<dbReference type="InterPro" id="IPR013149">
    <property type="entry name" value="ADH-like_C"/>
</dbReference>
<evidence type="ECO:0000259" key="1">
    <source>
        <dbReference type="SMART" id="SM00829"/>
    </source>
</evidence>
<dbReference type="AlphaFoldDB" id="A0A9P4X382"/>
<feature type="domain" description="Enoyl reductase (ER)" evidence="1">
    <location>
        <begin position="19"/>
        <end position="357"/>
    </location>
</feature>
<dbReference type="InterPro" id="IPR036291">
    <property type="entry name" value="NAD(P)-bd_dom_sf"/>
</dbReference>
<evidence type="ECO:0000313" key="3">
    <source>
        <dbReference type="Proteomes" id="UP000801864"/>
    </source>
</evidence>
<dbReference type="Gene3D" id="3.40.50.720">
    <property type="entry name" value="NAD(P)-binding Rossmann-like Domain"/>
    <property type="match status" value="1"/>
</dbReference>
<keyword evidence="3" id="KW-1185">Reference proteome</keyword>